<dbReference type="AlphaFoldDB" id="A0A9K3CQC8"/>
<feature type="region of interest" description="Disordered" evidence="1">
    <location>
        <begin position="1"/>
        <end position="34"/>
    </location>
</feature>
<proteinExistence type="predicted"/>
<name>A0A9K3CQC8_9EUKA</name>
<gene>
    <name evidence="2" type="ORF">KIPB_000342</name>
</gene>
<sequence>MGDRLAGDTATGNMMTSSGISESSSSSLTSEVTVLSSVRPHNANADVPVVLVEADPAVNQGGDDGPQEADPAVKLGESAREEGSSGSLYLHSSGNTEEHSSLGHRRVVEEVAAKREAEGARFQAQMRERYCGVHPPPVAQVPARGSLESRNTTANAARF</sequence>
<reference evidence="2 3" key="1">
    <citation type="journal article" date="2018" name="PLoS ONE">
        <title>The draft genome of Kipferlia bialata reveals reductive genome evolution in fornicate parasites.</title>
        <authorList>
            <person name="Tanifuji G."/>
            <person name="Takabayashi S."/>
            <person name="Kume K."/>
            <person name="Takagi M."/>
            <person name="Nakayama T."/>
            <person name="Kamikawa R."/>
            <person name="Inagaki Y."/>
            <person name="Hashimoto T."/>
        </authorList>
    </citation>
    <scope>NUCLEOTIDE SEQUENCE [LARGE SCALE GENOMIC DNA]</scope>
    <source>
        <strain evidence="2">NY0173</strain>
    </source>
</reference>
<evidence type="ECO:0000256" key="1">
    <source>
        <dbReference type="SAM" id="MobiDB-lite"/>
    </source>
</evidence>
<protein>
    <submittedName>
        <fullName evidence="2">Uncharacterized protein</fullName>
    </submittedName>
</protein>
<feature type="compositionally biased region" description="Polar residues" evidence="1">
    <location>
        <begin position="148"/>
        <end position="159"/>
    </location>
</feature>
<feature type="compositionally biased region" description="Low complexity" evidence="1">
    <location>
        <begin position="84"/>
        <end position="94"/>
    </location>
</feature>
<keyword evidence="3" id="KW-1185">Reference proteome</keyword>
<feature type="region of interest" description="Disordered" evidence="1">
    <location>
        <begin position="133"/>
        <end position="159"/>
    </location>
</feature>
<organism evidence="2 3">
    <name type="scientific">Kipferlia bialata</name>
    <dbReference type="NCBI Taxonomy" id="797122"/>
    <lineage>
        <taxon>Eukaryota</taxon>
        <taxon>Metamonada</taxon>
        <taxon>Carpediemonas-like organisms</taxon>
        <taxon>Kipferlia</taxon>
    </lineage>
</organism>
<evidence type="ECO:0000313" key="3">
    <source>
        <dbReference type="Proteomes" id="UP000265618"/>
    </source>
</evidence>
<feature type="non-terminal residue" evidence="2">
    <location>
        <position position="159"/>
    </location>
</feature>
<accession>A0A9K3CQC8</accession>
<comment type="caution">
    <text evidence="2">The sequence shown here is derived from an EMBL/GenBank/DDBJ whole genome shotgun (WGS) entry which is preliminary data.</text>
</comment>
<dbReference type="EMBL" id="BDIP01000039">
    <property type="protein sequence ID" value="GIQ79669.1"/>
    <property type="molecule type" value="Genomic_DNA"/>
</dbReference>
<feature type="compositionally biased region" description="Basic and acidic residues" evidence="1">
    <location>
        <begin position="96"/>
        <end position="105"/>
    </location>
</feature>
<dbReference type="Proteomes" id="UP000265618">
    <property type="component" value="Unassembled WGS sequence"/>
</dbReference>
<evidence type="ECO:0000313" key="2">
    <source>
        <dbReference type="EMBL" id="GIQ79669.1"/>
    </source>
</evidence>
<feature type="compositionally biased region" description="Low complexity" evidence="1">
    <location>
        <begin position="16"/>
        <end position="34"/>
    </location>
</feature>
<feature type="region of interest" description="Disordered" evidence="1">
    <location>
        <begin position="55"/>
        <end position="105"/>
    </location>
</feature>